<dbReference type="GO" id="GO:0000981">
    <property type="term" value="F:DNA-binding transcription factor activity, RNA polymerase II-specific"/>
    <property type="evidence" value="ECO:0007669"/>
    <property type="project" value="InterPro"/>
</dbReference>
<comment type="subcellular location">
    <subcellularLocation>
        <location evidence="1">Nucleus</location>
    </subcellularLocation>
</comment>
<keyword evidence="8" id="KW-0175">Coiled coil</keyword>
<accession>A0AAD9SHY6</accession>
<dbReference type="InterPro" id="IPR036864">
    <property type="entry name" value="Zn2-C6_fun-type_DNA-bd_sf"/>
</dbReference>
<reference evidence="11" key="1">
    <citation type="submission" date="2023-06" db="EMBL/GenBank/DDBJ databases">
        <authorList>
            <person name="Noh H."/>
        </authorList>
    </citation>
    <scope>NUCLEOTIDE SEQUENCE</scope>
    <source>
        <strain evidence="11">DUCC20226</strain>
    </source>
</reference>
<evidence type="ECO:0000256" key="8">
    <source>
        <dbReference type="SAM" id="Coils"/>
    </source>
</evidence>
<proteinExistence type="predicted"/>
<dbReference type="InterPro" id="IPR051615">
    <property type="entry name" value="Transcr_Regulatory_Elem"/>
</dbReference>
<evidence type="ECO:0000313" key="12">
    <source>
        <dbReference type="Proteomes" id="UP001265746"/>
    </source>
</evidence>
<dbReference type="CDD" id="cd00067">
    <property type="entry name" value="GAL4"/>
    <property type="match status" value="1"/>
</dbReference>
<keyword evidence="7" id="KW-0539">Nucleus</keyword>
<evidence type="ECO:0000256" key="5">
    <source>
        <dbReference type="ARBA" id="ARBA00023125"/>
    </source>
</evidence>
<evidence type="ECO:0000256" key="7">
    <source>
        <dbReference type="ARBA" id="ARBA00023242"/>
    </source>
</evidence>
<keyword evidence="3" id="KW-0862">Zinc</keyword>
<gene>
    <name evidence="11" type="ORF">N8I77_006900</name>
</gene>
<dbReference type="AlphaFoldDB" id="A0AAD9SHY6"/>
<organism evidence="11 12">
    <name type="scientific">Phomopsis amygdali</name>
    <name type="common">Fusicoccum amygdali</name>
    <dbReference type="NCBI Taxonomy" id="1214568"/>
    <lineage>
        <taxon>Eukaryota</taxon>
        <taxon>Fungi</taxon>
        <taxon>Dikarya</taxon>
        <taxon>Ascomycota</taxon>
        <taxon>Pezizomycotina</taxon>
        <taxon>Sordariomycetes</taxon>
        <taxon>Sordariomycetidae</taxon>
        <taxon>Diaporthales</taxon>
        <taxon>Diaporthaceae</taxon>
        <taxon>Diaporthe</taxon>
    </lineage>
</organism>
<keyword evidence="2" id="KW-0479">Metal-binding</keyword>
<sequence length="333" mass="36206">MPSYHAAQLTRNEMCRDRKVRCGGEQPTCEKCRRAGEQCVYLPTNKPSKADLAQTVEALQRRLDEAEAYIDRLKASSRGTTDTSPSCLNFNSPANPVSQDALPPALHVFPVVPSESVGDAVNSGNDSGLLYRQQSLETSGPNSRGPPEVITTQQTPERECDLPSFPMDDGMNIDPSDIGFYPQDGLGFQTDINENIGAAFIEPITRFSSAVFRSQAETSVMASVVAEYIAWLRKAPPGGGIPTARESPVYLGMLETLETRLQELCDMSKSRNVEALRELVAALEAIAPAGGAMAVRLASLEDDVEKEARERAEVFRSRYNPCALLSQQSGNTS</sequence>
<evidence type="ECO:0000256" key="6">
    <source>
        <dbReference type="ARBA" id="ARBA00023163"/>
    </source>
</evidence>
<evidence type="ECO:0000259" key="10">
    <source>
        <dbReference type="PROSITE" id="PS50048"/>
    </source>
</evidence>
<name>A0AAD9SHY6_PHOAM</name>
<dbReference type="PROSITE" id="PS50048">
    <property type="entry name" value="ZN2_CY6_FUNGAL_2"/>
    <property type="match status" value="1"/>
</dbReference>
<evidence type="ECO:0000256" key="1">
    <source>
        <dbReference type="ARBA" id="ARBA00004123"/>
    </source>
</evidence>
<evidence type="ECO:0000313" key="11">
    <source>
        <dbReference type="EMBL" id="KAK2608282.1"/>
    </source>
</evidence>
<keyword evidence="5" id="KW-0238">DNA-binding</keyword>
<protein>
    <recommendedName>
        <fullName evidence="10">Zn(2)-C6 fungal-type domain-containing protein</fullName>
    </recommendedName>
</protein>
<comment type="caution">
    <text evidence="11">The sequence shown here is derived from an EMBL/GenBank/DDBJ whole genome shotgun (WGS) entry which is preliminary data.</text>
</comment>
<dbReference type="GO" id="GO:0003677">
    <property type="term" value="F:DNA binding"/>
    <property type="evidence" value="ECO:0007669"/>
    <property type="project" value="UniProtKB-KW"/>
</dbReference>
<evidence type="ECO:0000256" key="2">
    <source>
        <dbReference type="ARBA" id="ARBA00022723"/>
    </source>
</evidence>
<evidence type="ECO:0000256" key="9">
    <source>
        <dbReference type="SAM" id="MobiDB-lite"/>
    </source>
</evidence>
<keyword evidence="12" id="KW-1185">Reference proteome</keyword>
<dbReference type="InterPro" id="IPR001138">
    <property type="entry name" value="Zn2Cys6_DnaBD"/>
</dbReference>
<dbReference type="GO" id="GO:0005634">
    <property type="term" value="C:nucleus"/>
    <property type="evidence" value="ECO:0007669"/>
    <property type="project" value="UniProtKB-SubCell"/>
</dbReference>
<evidence type="ECO:0000256" key="3">
    <source>
        <dbReference type="ARBA" id="ARBA00022833"/>
    </source>
</evidence>
<keyword evidence="4" id="KW-0805">Transcription regulation</keyword>
<dbReference type="EMBL" id="JAUJFL010000003">
    <property type="protein sequence ID" value="KAK2608282.1"/>
    <property type="molecule type" value="Genomic_DNA"/>
</dbReference>
<dbReference type="GO" id="GO:0008270">
    <property type="term" value="F:zinc ion binding"/>
    <property type="evidence" value="ECO:0007669"/>
    <property type="project" value="InterPro"/>
</dbReference>
<evidence type="ECO:0000256" key="4">
    <source>
        <dbReference type="ARBA" id="ARBA00023015"/>
    </source>
</evidence>
<keyword evidence="6" id="KW-0804">Transcription</keyword>
<dbReference type="Gene3D" id="4.10.240.10">
    <property type="entry name" value="Zn(2)-C6 fungal-type DNA-binding domain"/>
    <property type="match status" value="1"/>
</dbReference>
<feature type="domain" description="Zn(2)-C6 fungal-type" evidence="10">
    <location>
        <begin position="15"/>
        <end position="41"/>
    </location>
</feature>
<dbReference type="PANTHER" id="PTHR31313">
    <property type="entry name" value="TY1 ENHANCER ACTIVATOR"/>
    <property type="match status" value="1"/>
</dbReference>
<dbReference type="Pfam" id="PF00172">
    <property type="entry name" value="Zn_clus"/>
    <property type="match status" value="1"/>
</dbReference>
<feature type="region of interest" description="Disordered" evidence="9">
    <location>
        <begin position="136"/>
        <end position="159"/>
    </location>
</feature>
<dbReference type="SUPFAM" id="SSF57701">
    <property type="entry name" value="Zn2/Cys6 DNA-binding domain"/>
    <property type="match status" value="1"/>
</dbReference>
<dbReference type="Proteomes" id="UP001265746">
    <property type="component" value="Unassembled WGS sequence"/>
</dbReference>
<feature type="coiled-coil region" evidence="8">
    <location>
        <begin position="49"/>
        <end position="76"/>
    </location>
</feature>
<dbReference type="PANTHER" id="PTHR31313:SF81">
    <property type="entry name" value="TY1 ENHANCER ACTIVATOR"/>
    <property type="match status" value="1"/>
</dbReference>